<evidence type="ECO:0000313" key="3">
    <source>
        <dbReference type="Proteomes" id="UP000181956"/>
    </source>
</evidence>
<dbReference type="RefSeq" id="WP_083362705.1">
    <property type="nucleotide sequence ID" value="NZ_LT629742.1"/>
</dbReference>
<dbReference type="EMBL" id="LT629742">
    <property type="protein sequence ID" value="SDR94962.1"/>
    <property type="molecule type" value="Genomic_DNA"/>
</dbReference>
<keyword evidence="3" id="KW-1185">Reference proteome</keyword>
<dbReference type="Proteomes" id="UP000181956">
    <property type="component" value="Chromosome I"/>
</dbReference>
<dbReference type="AlphaFoldDB" id="A0A1H1N7J8"/>
<protein>
    <submittedName>
        <fullName evidence="2">Uncharacterized protein</fullName>
    </submittedName>
</protein>
<feature type="transmembrane region" description="Helical" evidence="1">
    <location>
        <begin position="86"/>
        <end position="110"/>
    </location>
</feature>
<feature type="transmembrane region" description="Helical" evidence="1">
    <location>
        <begin position="56"/>
        <end position="79"/>
    </location>
</feature>
<evidence type="ECO:0000313" key="2">
    <source>
        <dbReference type="EMBL" id="SDR94962.1"/>
    </source>
</evidence>
<keyword evidence="1" id="KW-0472">Membrane</keyword>
<name>A0A1H1N7J8_9MICO</name>
<proteinExistence type="predicted"/>
<feature type="transmembrane region" description="Helical" evidence="1">
    <location>
        <begin position="12"/>
        <end position="36"/>
    </location>
</feature>
<sequence>MSELRPVRVWDIVLSAVLVLALLAATLTALSIGIFLPMASDGCGQGCNIGQIEVGVILALALPIVAALAAIVITIVFLVKRRLAFWVPLAGIGGVVVGLLIGAALVMTAIPNFF</sequence>
<keyword evidence="1" id="KW-0812">Transmembrane</keyword>
<reference evidence="3" key="1">
    <citation type="submission" date="2016-10" db="EMBL/GenBank/DDBJ databases">
        <authorList>
            <person name="Varghese N."/>
            <person name="Submissions S."/>
        </authorList>
    </citation>
    <scope>NUCLEOTIDE SEQUENCE [LARGE SCALE GENOMIC DNA]</scope>
    <source>
        <strain evidence="3">DSM 21772</strain>
    </source>
</reference>
<organism evidence="2 3">
    <name type="scientific">Microterricola viridarii</name>
    <dbReference type="NCBI Taxonomy" id="412690"/>
    <lineage>
        <taxon>Bacteria</taxon>
        <taxon>Bacillati</taxon>
        <taxon>Actinomycetota</taxon>
        <taxon>Actinomycetes</taxon>
        <taxon>Micrococcales</taxon>
        <taxon>Microbacteriaceae</taxon>
        <taxon>Microterricola</taxon>
    </lineage>
</organism>
<keyword evidence="1" id="KW-1133">Transmembrane helix</keyword>
<accession>A0A1H1N7J8</accession>
<gene>
    <name evidence="2" type="ORF">SAMN04489834_0577</name>
</gene>
<evidence type="ECO:0000256" key="1">
    <source>
        <dbReference type="SAM" id="Phobius"/>
    </source>
</evidence>